<reference evidence="2" key="2">
    <citation type="submission" date="2023-01" db="EMBL/GenBank/DDBJ databases">
        <authorList>
            <person name="Sun Q."/>
            <person name="Evtushenko L."/>
        </authorList>
    </citation>
    <scope>NUCLEOTIDE SEQUENCE</scope>
    <source>
        <strain evidence="2">VKM Ac-2007</strain>
    </source>
</reference>
<comment type="caution">
    <text evidence="2">The sequence shown here is derived from an EMBL/GenBank/DDBJ whole genome shotgun (WGS) entry which is preliminary data.</text>
</comment>
<dbReference type="EMBL" id="BSEV01000002">
    <property type="protein sequence ID" value="GLK07966.1"/>
    <property type="molecule type" value="Genomic_DNA"/>
</dbReference>
<protein>
    <submittedName>
        <fullName evidence="2">Uncharacterized protein</fullName>
    </submittedName>
</protein>
<reference evidence="2" key="1">
    <citation type="journal article" date="2014" name="Int. J. Syst. Evol. Microbiol.">
        <title>Complete genome sequence of Corynebacterium casei LMG S-19264T (=DSM 44701T), isolated from a smear-ripened cheese.</title>
        <authorList>
            <consortium name="US DOE Joint Genome Institute (JGI-PGF)"/>
            <person name="Walter F."/>
            <person name="Albersmeier A."/>
            <person name="Kalinowski J."/>
            <person name="Ruckert C."/>
        </authorList>
    </citation>
    <scope>NUCLEOTIDE SEQUENCE</scope>
    <source>
        <strain evidence="2">VKM Ac-2007</strain>
    </source>
</reference>
<feature type="region of interest" description="Disordered" evidence="1">
    <location>
        <begin position="1"/>
        <end position="27"/>
    </location>
</feature>
<feature type="region of interest" description="Disordered" evidence="1">
    <location>
        <begin position="116"/>
        <end position="153"/>
    </location>
</feature>
<dbReference type="Proteomes" id="UP001143474">
    <property type="component" value="Unassembled WGS sequence"/>
</dbReference>
<organism evidence="2 3">
    <name type="scientific">Streptosporangium carneum</name>
    <dbReference type="NCBI Taxonomy" id="47481"/>
    <lineage>
        <taxon>Bacteria</taxon>
        <taxon>Bacillati</taxon>
        <taxon>Actinomycetota</taxon>
        <taxon>Actinomycetes</taxon>
        <taxon>Streptosporangiales</taxon>
        <taxon>Streptosporangiaceae</taxon>
        <taxon>Streptosporangium</taxon>
    </lineage>
</organism>
<gene>
    <name evidence="2" type="ORF">GCM10017600_13710</name>
</gene>
<proteinExistence type="predicted"/>
<dbReference type="AlphaFoldDB" id="A0A9W6HX79"/>
<sequence>MDFFTAPPPRDQEPEEETKSPPWAAPPDDVLGGVAPIGRILFQSETLVIALASVTAFPEGAEIGIRMTARRVEGVNDDTWEDQHDVLFGHRRHRFRPGQSLDDSVIRFGVRFPDGSKATTLDDRPGRYESPPPRPEGPILDNRGGGSGSGSSRSANSSWKLWLWPLPPPEPFEFAVEWPAFGVPLTFTEIDGAAIATAAGQAQPYWP</sequence>
<evidence type="ECO:0000313" key="3">
    <source>
        <dbReference type="Proteomes" id="UP001143474"/>
    </source>
</evidence>
<accession>A0A9W6HX79</accession>
<evidence type="ECO:0000256" key="1">
    <source>
        <dbReference type="SAM" id="MobiDB-lite"/>
    </source>
</evidence>
<evidence type="ECO:0000313" key="2">
    <source>
        <dbReference type="EMBL" id="GLK07966.1"/>
    </source>
</evidence>
<name>A0A9W6HX79_9ACTN</name>
<keyword evidence="3" id="KW-1185">Reference proteome</keyword>